<dbReference type="Pfam" id="PF13649">
    <property type="entry name" value="Methyltransf_25"/>
    <property type="match status" value="1"/>
</dbReference>
<feature type="domain" description="Methyltransferase" evidence="1">
    <location>
        <begin position="136"/>
        <end position="224"/>
    </location>
</feature>
<evidence type="ECO:0000313" key="2">
    <source>
        <dbReference type="EMBL" id="ORE10795.1"/>
    </source>
</evidence>
<dbReference type="SUPFAM" id="SSF53335">
    <property type="entry name" value="S-adenosyl-L-methionine-dependent methyltransferases"/>
    <property type="match status" value="1"/>
</dbReference>
<dbReference type="VEuPathDB" id="FungiDB:BCV72DRAFT_247304"/>
<dbReference type="GO" id="GO:0032259">
    <property type="term" value="P:methylation"/>
    <property type="evidence" value="ECO:0007669"/>
    <property type="project" value="UniProtKB-KW"/>
</dbReference>
<dbReference type="OrthoDB" id="2013972at2759"/>
<name>A0A1X0RFH7_RHIZD</name>
<dbReference type="Gene3D" id="3.40.50.150">
    <property type="entry name" value="Vaccinia Virus protein VP39"/>
    <property type="match status" value="1"/>
</dbReference>
<dbReference type="EMBL" id="KV921862">
    <property type="protein sequence ID" value="ORE10795.1"/>
    <property type="molecule type" value="Genomic_DNA"/>
</dbReference>
<dbReference type="GO" id="GO:0008168">
    <property type="term" value="F:methyltransferase activity"/>
    <property type="evidence" value="ECO:0007669"/>
    <property type="project" value="UniProtKB-KW"/>
</dbReference>
<dbReference type="PANTHER" id="PTHR43591">
    <property type="entry name" value="METHYLTRANSFERASE"/>
    <property type="match status" value="1"/>
</dbReference>
<dbReference type="InterPro" id="IPR041698">
    <property type="entry name" value="Methyltransf_25"/>
</dbReference>
<organism evidence="2">
    <name type="scientific">Rhizopus microsporus var. microsporus</name>
    <dbReference type="NCBI Taxonomy" id="86635"/>
    <lineage>
        <taxon>Eukaryota</taxon>
        <taxon>Fungi</taxon>
        <taxon>Fungi incertae sedis</taxon>
        <taxon>Mucoromycota</taxon>
        <taxon>Mucoromycotina</taxon>
        <taxon>Mucoromycetes</taxon>
        <taxon>Mucorales</taxon>
        <taxon>Mucorineae</taxon>
        <taxon>Rhizopodaceae</taxon>
        <taxon>Rhizopus</taxon>
    </lineage>
</organism>
<dbReference type="CDD" id="cd02440">
    <property type="entry name" value="AdoMet_MTases"/>
    <property type="match status" value="1"/>
</dbReference>
<keyword evidence="2" id="KW-0489">Methyltransferase</keyword>
<keyword evidence="2" id="KW-0808">Transferase</keyword>
<dbReference type="Proteomes" id="UP000242414">
    <property type="component" value="Unassembled WGS sequence"/>
</dbReference>
<dbReference type="PANTHER" id="PTHR43591:SF24">
    <property type="entry name" value="2-METHOXY-6-POLYPRENYL-1,4-BENZOQUINOL METHYLASE, MITOCHONDRIAL"/>
    <property type="match status" value="1"/>
</dbReference>
<proteinExistence type="predicted"/>
<sequence>MHYNSKNTWKPPGFYEIPNILGSAYLSPDPPVRWDLRPLDLSKQITKSSKINIQNKKKQDAVIKSSTSISTNIGSIASSRRSSITEFFAKRKQSIASIMKKEEDIKEHDREQRQHYLLKNVRKGNTRTLLDSPKRIVESGIGNGIWVLEMATQYPDAQVIGLDLKLPDIQLSNQTFYRANIIETWPIEPDSVDFLFQRNMVTCLQKDHWIHVFSEMFRVLKPGGSLELIEQDPLHHNPGPVLQALHAFYKEQFNQTKIDWELSTLQDALSQIGFIDIELITIDIPIGEWPTESDIQKAFLKNKKNEYMQRWGMSSVDYDVAVGEVCDEFEEYQSFTRVNCWMAKKPVY</sequence>
<protein>
    <submittedName>
        <fullName evidence="2">S-adenosyl-L-methionine-dependent methyltransferase</fullName>
    </submittedName>
</protein>
<dbReference type="InterPro" id="IPR029063">
    <property type="entry name" value="SAM-dependent_MTases_sf"/>
</dbReference>
<evidence type="ECO:0000259" key="1">
    <source>
        <dbReference type="Pfam" id="PF13649"/>
    </source>
</evidence>
<reference evidence="2" key="1">
    <citation type="journal article" date="2016" name="Proc. Natl. Acad. Sci. U.S.A.">
        <title>Lipid metabolic changes in an early divergent fungus govern the establishment of a mutualistic symbiosis with endobacteria.</title>
        <authorList>
            <person name="Lastovetsky O.A."/>
            <person name="Gaspar M.L."/>
            <person name="Mondo S.J."/>
            <person name="LaButti K.M."/>
            <person name="Sandor L."/>
            <person name="Grigoriev I.V."/>
            <person name="Henry S.A."/>
            <person name="Pawlowska T.E."/>
        </authorList>
    </citation>
    <scope>NUCLEOTIDE SEQUENCE [LARGE SCALE GENOMIC DNA]</scope>
    <source>
        <strain evidence="2">ATCC 52814</strain>
    </source>
</reference>
<gene>
    <name evidence="2" type="ORF">BCV72DRAFT_247304</name>
</gene>
<dbReference type="AlphaFoldDB" id="A0A1X0RFH7"/>
<accession>A0A1X0RFH7</accession>